<protein>
    <submittedName>
        <fullName evidence="1">Uncharacterized protein</fullName>
    </submittedName>
</protein>
<reference evidence="1 2" key="1">
    <citation type="submission" date="2018-03" db="EMBL/GenBank/DDBJ databases">
        <title>Massilia armeniaca sp. nov., isolated from desert soil.</title>
        <authorList>
            <person name="Huang H."/>
            <person name="Ren M."/>
        </authorList>
    </citation>
    <scope>NUCLEOTIDE SEQUENCE [LARGE SCALE GENOMIC DNA]</scope>
    <source>
        <strain evidence="1 2">ZMN-3</strain>
    </source>
</reference>
<evidence type="ECO:0000313" key="1">
    <source>
        <dbReference type="EMBL" id="AVR98826.1"/>
    </source>
</evidence>
<keyword evidence="2" id="KW-1185">Reference proteome</keyword>
<accession>A0A2R4CGV8</accession>
<dbReference type="KEGG" id="masz:C9I28_26805"/>
<dbReference type="Proteomes" id="UP000240505">
    <property type="component" value="Chromosome"/>
</dbReference>
<evidence type="ECO:0000313" key="2">
    <source>
        <dbReference type="Proteomes" id="UP000240505"/>
    </source>
</evidence>
<organism evidence="1 2">
    <name type="scientific">Pseudoduganella armeniaca</name>
    <dbReference type="NCBI Taxonomy" id="2072590"/>
    <lineage>
        <taxon>Bacteria</taxon>
        <taxon>Pseudomonadati</taxon>
        <taxon>Pseudomonadota</taxon>
        <taxon>Betaproteobacteria</taxon>
        <taxon>Burkholderiales</taxon>
        <taxon>Oxalobacteraceae</taxon>
        <taxon>Telluria group</taxon>
        <taxon>Pseudoduganella</taxon>
    </lineage>
</organism>
<name>A0A2R4CGV8_9BURK</name>
<gene>
    <name evidence="1" type="ORF">C9I28_26805</name>
</gene>
<sequence>MQQGVAFLGFPDFLLATGAVEGQARAAWDQAADDDVFLQVGQTVALSPIAASARWLSLA</sequence>
<dbReference type="AlphaFoldDB" id="A0A2R4CGV8"/>
<proteinExistence type="predicted"/>
<dbReference type="EMBL" id="CP028324">
    <property type="protein sequence ID" value="AVR98826.1"/>
    <property type="molecule type" value="Genomic_DNA"/>
</dbReference>